<dbReference type="EMBL" id="GG730073">
    <property type="protein sequence ID" value="EEZ92574.1"/>
    <property type="molecule type" value="Genomic_DNA"/>
</dbReference>
<sequence length="92" mass="10038">MALKLKSIGSTYGLKVYTDNGTYFGEIEEAILQDNRIVSWRIKASSSSNLSKMIKGAKGAIIQHSLVRAIGDIFIISNIVTSQSEQETADSE</sequence>
<name>D2EGD5_PARA4</name>
<protein>
    <recommendedName>
        <fullName evidence="3">PRC-barrel domain-containing protein</fullName>
    </recommendedName>
</protein>
<dbReference type="AlphaFoldDB" id="D2EGD5"/>
<gene>
    <name evidence="1" type="ORF">BJBARM4_0834</name>
</gene>
<organism evidence="1 2">
    <name type="scientific">Candidatus Parvarchaeum acidiphilum ARMAN-4</name>
    <dbReference type="NCBI Taxonomy" id="662760"/>
    <lineage>
        <taxon>Archaea</taxon>
        <taxon>Candidatus Parvarchaeota</taxon>
        <taxon>Candidatus Parvarchaeum</taxon>
    </lineage>
</organism>
<dbReference type="InterPro" id="IPR011033">
    <property type="entry name" value="PRC_barrel-like_sf"/>
</dbReference>
<dbReference type="Gene3D" id="2.30.30.240">
    <property type="entry name" value="PRC-barrel domain"/>
    <property type="match status" value="1"/>
</dbReference>
<dbReference type="SUPFAM" id="SSF50346">
    <property type="entry name" value="PRC-barrel domain"/>
    <property type="match status" value="1"/>
</dbReference>
<dbReference type="Proteomes" id="UP000009375">
    <property type="component" value="Unassembled WGS sequence"/>
</dbReference>
<accession>D2EGD5</accession>
<evidence type="ECO:0008006" key="3">
    <source>
        <dbReference type="Google" id="ProtNLM"/>
    </source>
</evidence>
<evidence type="ECO:0000313" key="2">
    <source>
        <dbReference type="Proteomes" id="UP000009375"/>
    </source>
</evidence>
<evidence type="ECO:0000313" key="1">
    <source>
        <dbReference type="EMBL" id="EEZ92574.1"/>
    </source>
</evidence>
<reference evidence="1 2" key="1">
    <citation type="journal article" date="2010" name="Proc. Natl. Acad. Sci. U.S.A.">
        <title>Enigmatic, ultrasmall, uncultivated Archaea.</title>
        <authorList>
            <person name="Baker B.J."/>
            <person name="Comolli L.R."/>
            <person name="Dick G.J."/>
            <person name="Hauser L.J."/>
            <person name="Hyatt D."/>
            <person name="Dill B.D."/>
            <person name="Land M.L."/>
            <person name="Verberkmoes N.C."/>
            <person name="Hettich R.L."/>
            <person name="Banfield J.F."/>
        </authorList>
    </citation>
    <scope>NUCLEOTIDE SEQUENCE [LARGE SCALE GENOMIC DNA]</scope>
</reference>
<proteinExistence type="predicted"/>